<accession>A0A0B6WV92</accession>
<evidence type="ECO:0000313" key="3">
    <source>
        <dbReference type="Proteomes" id="UP000031518"/>
    </source>
</evidence>
<dbReference type="RefSeq" id="WP_041975077.1">
    <property type="nucleotide sequence ID" value="NZ_CBXV010000004.1"/>
</dbReference>
<reference evidence="2 3" key="1">
    <citation type="submission" date="2013-12" db="EMBL/GenBank/DDBJ databases">
        <authorList>
            <person name="Stott M."/>
        </authorList>
    </citation>
    <scope>NUCLEOTIDE SEQUENCE [LARGE SCALE GENOMIC DNA]</scope>
    <source>
        <strain evidence="2 3">K22</strain>
    </source>
</reference>
<keyword evidence="2" id="KW-0862">Zinc</keyword>
<keyword evidence="2" id="KW-0479">Metal-binding</keyword>
<dbReference type="OrthoDB" id="115182at2"/>
<dbReference type="Proteomes" id="UP000031518">
    <property type="component" value="Unassembled WGS sequence"/>
</dbReference>
<dbReference type="Pfam" id="PF13490">
    <property type="entry name" value="zf-HC2"/>
    <property type="match status" value="1"/>
</dbReference>
<evidence type="ECO:0000313" key="2">
    <source>
        <dbReference type="EMBL" id="CDM65016.1"/>
    </source>
</evidence>
<reference evidence="2 3" key="2">
    <citation type="submission" date="2015-01" db="EMBL/GenBank/DDBJ databases">
        <title>Complete genome sequence of Pyrinomonas methylaliphatogenes type strain K22T.</title>
        <authorList>
            <person name="Lee K.C.Y."/>
            <person name="Power J.F."/>
            <person name="Dunfield P.F."/>
            <person name="Morgan X.C."/>
            <person name="Huttenhower C."/>
            <person name="Stott M.B."/>
        </authorList>
    </citation>
    <scope>NUCLEOTIDE SEQUENCE [LARGE SCALE GENOMIC DNA]</scope>
    <source>
        <strain evidence="2 3">K22</strain>
    </source>
</reference>
<dbReference type="EMBL" id="CBXV010000004">
    <property type="protein sequence ID" value="CDM65016.1"/>
    <property type="molecule type" value="Genomic_DNA"/>
</dbReference>
<dbReference type="Gene3D" id="1.10.10.1320">
    <property type="entry name" value="Anti-sigma factor, zinc-finger domain"/>
    <property type="match status" value="1"/>
</dbReference>
<dbReference type="AlphaFoldDB" id="A0A0B6WV92"/>
<keyword evidence="2" id="KW-0863">Zinc-finger</keyword>
<dbReference type="STRING" id="454194.PYK22_01013"/>
<dbReference type="InterPro" id="IPR041916">
    <property type="entry name" value="Anti_sigma_zinc_sf"/>
</dbReference>
<proteinExistence type="predicted"/>
<protein>
    <submittedName>
        <fullName evidence="2">Putative zinc-finger</fullName>
    </submittedName>
</protein>
<sequence>MDCERSLELLSEYHAGTLEDVEMLEIRAHLQVCSPCADVFHDLILIVETARSLCGADTIRYPDEDELWRRLGIANRALH</sequence>
<dbReference type="GO" id="GO:0008270">
    <property type="term" value="F:zinc ion binding"/>
    <property type="evidence" value="ECO:0007669"/>
    <property type="project" value="UniProtKB-KW"/>
</dbReference>
<organism evidence="2 3">
    <name type="scientific">Pyrinomonas methylaliphatogenes</name>
    <dbReference type="NCBI Taxonomy" id="454194"/>
    <lineage>
        <taxon>Bacteria</taxon>
        <taxon>Pseudomonadati</taxon>
        <taxon>Acidobacteriota</taxon>
        <taxon>Blastocatellia</taxon>
        <taxon>Blastocatellales</taxon>
        <taxon>Pyrinomonadaceae</taxon>
        <taxon>Pyrinomonas</taxon>
    </lineage>
</organism>
<dbReference type="InterPro" id="IPR027383">
    <property type="entry name" value="Znf_put"/>
</dbReference>
<evidence type="ECO:0000259" key="1">
    <source>
        <dbReference type="Pfam" id="PF13490"/>
    </source>
</evidence>
<feature type="domain" description="Putative zinc-finger" evidence="1">
    <location>
        <begin position="3"/>
        <end position="37"/>
    </location>
</feature>
<name>A0A0B6WV92_9BACT</name>
<keyword evidence="3" id="KW-1185">Reference proteome</keyword>
<gene>
    <name evidence="2" type="ORF">PYK22_01013</name>
</gene>